<gene>
    <name evidence="2" type="ORF">UFOPK3001_00122</name>
    <name evidence="3" type="ORF">UFOPK3954_00686</name>
</gene>
<dbReference type="AlphaFoldDB" id="A0A6J6X380"/>
<reference evidence="2" key="1">
    <citation type="submission" date="2020-05" db="EMBL/GenBank/DDBJ databases">
        <authorList>
            <person name="Chiriac C."/>
            <person name="Salcher M."/>
            <person name="Ghai R."/>
            <person name="Kavagutti S V."/>
        </authorList>
    </citation>
    <scope>NUCLEOTIDE SEQUENCE</scope>
</reference>
<evidence type="ECO:0000313" key="2">
    <source>
        <dbReference type="EMBL" id="CAB4789686.1"/>
    </source>
</evidence>
<sequence>MLHNTPTNWLESNNPSLYKSQRDSFAAEHADNNLRVGDNDSVDGLVEARWTRYGKDRVYVRTADGTAVGYVDLKSRTVESVTAGYEAALDEVLQRWDGQAATDAAVNADPLEGVVAPELEASAEIAADLSTNRPGAAVRAKHDEVLSQSPGRYLLASIFNVHTDERAWRVGAKGEASVGRRLDRLRLPWRVLHSVPVGERGSDIDHLVIGPGGVFTINTKRHPRAKVWMSENVLMVNGHRTDYLRNSRFEAQRASRLLSNSCGFTVEARPVIVLAGIAGDTVRGRPSDVDVLLNDYAVRRWMENRPTLLTTETIESIYDVARLSTTWQPAKPVN</sequence>
<dbReference type="EMBL" id="CAFBON010000055">
    <property type="protein sequence ID" value="CAB4983709.1"/>
    <property type="molecule type" value="Genomic_DNA"/>
</dbReference>
<proteinExistence type="predicted"/>
<accession>A0A6J6X380</accession>
<feature type="domain" description="NERD" evidence="1">
    <location>
        <begin position="170"/>
        <end position="281"/>
    </location>
</feature>
<protein>
    <submittedName>
        <fullName evidence="2">Unannotated protein</fullName>
    </submittedName>
</protein>
<name>A0A6J6X380_9ZZZZ</name>
<dbReference type="EMBL" id="CAFAAJ010000005">
    <property type="protein sequence ID" value="CAB4789686.1"/>
    <property type="molecule type" value="Genomic_DNA"/>
</dbReference>
<dbReference type="Pfam" id="PF08378">
    <property type="entry name" value="NERD"/>
    <property type="match status" value="1"/>
</dbReference>
<evidence type="ECO:0000259" key="1">
    <source>
        <dbReference type="PROSITE" id="PS50965"/>
    </source>
</evidence>
<evidence type="ECO:0000313" key="3">
    <source>
        <dbReference type="EMBL" id="CAB4983709.1"/>
    </source>
</evidence>
<organism evidence="2">
    <name type="scientific">freshwater metagenome</name>
    <dbReference type="NCBI Taxonomy" id="449393"/>
    <lineage>
        <taxon>unclassified sequences</taxon>
        <taxon>metagenomes</taxon>
        <taxon>ecological metagenomes</taxon>
    </lineage>
</organism>
<dbReference type="PROSITE" id="PS50965">
    <property type="entry name" value="NERD"/>
    <property type="match status" value="1"/>
</dbReference>
<dbReference type="InterPro" id="IPR011528">
    <property type="entry name" value="NERD"/>
</dbReference>